<dbReference type="InterPro" id="IPR013763">
    <property type="entry name" value="Cyclin-like_dom"/>
</dbReference>
<dbReference type="InterPro" id="IPR036915">
    <property type="entry name" value="Cyclin-like_sf"/>
</dbReference>
<dbReference type="Proteomes" id="UP000481153">
    <property type="component" value="Unassembled WGS sequence"/>
</dbReference>
<dbReference type="GO" id="GO:0005634">
    <property type="term" value="C:nucleus"/>
    <property type="evidence" value="ECO:0007669"/>
    <property type="project" value="TreeGrafter"/>
</dbReference>
<proteinExistence type="inferred from homology"/>
<dbReference type="AlphaFoldDB" id="A0A6G0XIU0"/>
<comment type="caution">
    <text evidence="8">The sequence shown here is derived from an EMBL/GenBank/DDBJ whole genome shotgun (WGS) entry which is preliminary data.</text>
</comment>
<dbReference type="InterPro" id="IPR013150">
    <property type="entry name" value="TFIIB_cyclin"/>
</dbReference>
<keyword evidence="6" id="KW-0863">Zinc-finger</keyword>
<comment type="similarity">
    <text evidence="1">Belongs to the TFIIB family.</text>
</comment>
<dbReference type="EMBL" id="VJMJ01000053">
    <property type="protein sequence ID" value="KAF0740275.1"/>
    <property type="molecule type" value="Genomic_DNA"/>
</dbReference>
<dbReference type="OrthoDB" id="25790at2759"/>
<dbReference type="PROSITE" id="PS51134">
    <property type="entry name" value="ZF_TFIIB"/>
    <property type="match status" value="1"/>
</dbReference>
<dbReference type="InterPro" id="IPR013137">
    <property type="entry name" value="Znf_TFIIB"/>
</dbReference>
<dbReference type="GO" id="GO:0017025">
    <property type="term" value="F:TBP-class protein binding"/>
    <property type="evidence" value="ECO:0007669"/>
    <property type="project" value="InterPro"/>
</dbReference>
<evidence type="ECO:0000256" key="6">
    <source>
        <dbReference type="PROSITE-ProRule" id="PRU00469"/>
    </source>
</evidence>
<organism evidence="8 9">
    <name type="scientific">Aphanomyces euteiches</name>
    <dbReference type="NCBI Taxonomy" id="100861"/>
    <lineage>
        <taxon>Eukaryota</taxon>
        <taxon>Sar</taxon>
        <taxon>Stramenopiles</taxon>
        <taxon>Oomycota</taxon>
        <taxon>Saprolegniomycetes</taxon>
        <taxon>Saprolegniales</taxon>
        <taxon>Verrucalvaceae</taxon>
        <taxon>Aphanomyces</taxon>
    </lineage>
</organism>
<sequence length="310" mass="34123">MNYRQSYPSPMESSCFECGSDDIVEDYAAGDLICRGCGIVLVERLIDESAEWHNYVEDDRARGDQSRIGEALDTRMGETTLQTYLVKRAGQSDSEIAPKHLNGAQSTEVLRRHEGVEQIKNLAHALNVGQTVVECAISIYARVEDQNLFPHRRSHEKNGVFAAILFMACRDCSHSRTLKELEVVSGVDIKRIGKSLGVLSRSNVASKKQVGTEDFLSRFCSSLDLPSKTPILALRVVEKADKMGLVDGKPPAVVAAAVIYMVAAYTNSKRSLEEVSQASLVGEKMVKDVCKVLNQNKSLFEDLASPKVLV</sequence>
<dbReference type="PANTHER" id="PTHR11618:SF13">
    <property type="entry name" value="TRANSCRIPTION INITIATION FACTOR IIB"/>
    <property type="match status" value="1"/>
</dbReference>
<dbReference type="VEuPathDB" id="FungiDB:AeMF1_003907"/>
<dbReference type="SMART" id="SM00385">
    <property type="entry name" value="CYCLIN"/>
    <property type="match status" value="2"/>
</dbReference>
<gene>
    <name evidence="8" type="ORF">Ae201684_004276</name>
</gene>
<dbReference type="InterPro" id="IPR000812">
    <property type="entry name" value="TFIIB"/>
</dbReference>
<evidence type="ECO:0000313" key="8">
    <source>
        <dbReference type="EMBL" id="KAF0740275.1"/>
    </source>
</evidence>
<accession>A0A6G0XIU0</accession>
<feature type="domain" description="TFIIB-type" evidence="7">
    <location>
        <begin position="9"/>
        <end position="42"/>
    </location>
</feature>
<dbReference type="PANTHER" id="PTHR11618">
    <property type="entry name" value="TRANSCRIPTION INITIATION FACTOR IIB-RELATED"/>
    <property type="match status" value="1"/>
</dbReference>
<evidence type="ECO:0000256" key="2">
    <source>
        <dbReference type="ARBA" id="ARBA00022737"/>
    </source>
</evidence>
<name>A0A6G0XIU0_9STRA</name>
<evidence type="ECO:0000313" key="9">
    <source>
        <dbReference type="Proteomes" id="UP000481153"/>
    </source>
</evidence>
<dbReference type="GO" id="GO:0070897">
    <property type="term" value="P:transcription preinitiation complex assembly"/>
    <property type="evidence" value="ECO:0007669"/>
    <property type="project" value="InterPro"/>
</dbReference>
<keyword evidence="6" id="KW-0862">Zinc</keyword>
<dbReference type="GO" id="GO:0097550">
    <property type="term" value="C:transcription preinitiation complex"/>
    <property type="evidence" value="ECO:0007669"/>
    <property type="project" value="TreeGrafter"/>
</dbReference>
<evidence type="ECO:0000259" key="7">
    <source>
        <dbReference type="PROSITE" id="PS51134"/>
    </source>
</evidence>
<reference evidence="8 9" key="1">
    <citation type="submission" date="2019-07" db="EMBL/GenBank/DDBJ databases">
        <title>Genomics analysis of Aphanomyces spp. identifies a new class of oomycete effector associated with host adaptation.</title>
        <authorList>
            <person name="Gaulin E."/>
        </authorList>
    </citation>
    <scope>NUCLEOTIDE SEQUENCE [LARGE SCALE GENOMIC DNA]</scope>
    <source>
        <strain evidence="8 9">ATCC 201684</strain>
    </source>
</reference>
<dbReference type="Gene3D" id="1.10.472.170">
    <property type="match status" value="1"/>
</dbReference>
<dbReference type="Pfam" id="PF08271">
    <property type="entry name" value="Zn_Ribbon_TF"/>
    <property type="match status" value="1"/>
</dbReference>
<keyword evidence="2" id="KW-0677">Repeat</keyword>
<dbReference type="SUPFAM" id="SSF57783">
    <property type="entry name" value="Zinc beta-ribbon"/>
    <property type="match status" value="1"/>
</dbReference>
<dbReference type="SUPFAM" id="SSF47954">
    <property type="entry name" value="Cyclin-like"/>
    <property type="match status" value="2"/>
</dbReference>
<evidence type="ECO:0000256" key="3">
    <source>
        <dbReference type="ARBA" id="ARBA00023015"/>
    </source>
</evidence>
<dbReference type="Gene3D" id="1.10.472.10">
    <property type="entry name" value="Cyclin-like"/>
    <property type="match status" value="1"/>
</dbReference>
<evidence type="ECO:0000256" key="4">
    <source>
        <dbReference type="ARBA" id="ARBA00023163"/>
    </source>
</evidence>
<evidence type="ECO:0000256" key="1">
    <source>
        <dbReference type="ARBA" id="ARBA00010857"/>
    </source>
</evidence>
<evidence type="ECO:0000256" key="5">
    <source>
        <dbReference type="ARBA" id="ARBA00031706"/>
    </source>
</evidence>
<keyword evidence="6" id="KW-0479">Metal-binding</keyword>
<dbReference type="GO" id="GO:0008270">
    <property type="term" value="F:zinc ion binding"/>
    <property type="evidence" value="ECO:0007669"/>
    <property type="project" value="UniProtKB-KW"/>
</dbReference>
<dbReference type="Pfam" id="PF00382">
    <property type="entry name" value="TFIIB"/>
    <property type="match status" value="2"/>
</dbReference>
<keyword evidence="9" id="KW-1185">Reference proteome</keyword>
<dbReference type="PRINTS" id="PR00685">
    <property type="entry name" value="TIFACTORIIB"/>
</dbReference>
<keyword evidence="4" id="KW-0804">Transcription</keyword>
<protein>
    <recommendedName>
        <fullName evidence="5">General transcription factor TFIIB</fullName>
    </recommendedName>
</protein>
<keyword evidence="3" id="KW-0805">Transcription regulation</keyword>